<dbReference type="RefSeq" id="WP_091874480.1">
    <property type="nucleotide sequence ID" value="NZ_FOLD01000009.1"/>
</dbReference>
<dbReference type="Proteomes" id="UP000198639">
    <property type="component" value="Unassembled WGS sequence"/>
</dbReference>
<evidence type="ECO:0000313" key="3">
    <source>
        <dbReference type="Proteomes" id="UP000198639"/>
    </source>
</evidence>
<dbReference type="EMBL" id="FOLD01000009">
    <property type="protein sequence ID" value="SFC73072.1"/>
    <property type="molecule type" value="Genomic_DNA"/>
</dbReference>
<sequence length="107" mass="12242">MRLLLNSTLAMLSLCLGPAMAAETQLPVDVAKYVKQREGCDHFRGEFPDPPDPQRIKEIEREIRKLCTGTDRKLDQLKRKYARNHAVLKRLNEFEENIEPPPAGNSL</sequence>
<feature type="chain" id="PRO_5011503886" evidence="1">
    <location>
        <begin position="22"/>
        <end position="107"/>
    </location>
</feature>
<protein>
    <submittedName>
        <fullName evidence="2">Uncharacterized protein</fullName>
    </submittedName>
</protein>
<dbReference type="STRING" id="1164594.SAMN05216204_109117"/>
<evidence type="ECO:0000256" key="1">
    <source>
        <dbReference type="SAM" id="SignalP"/>
    </source>
</evidence>
<feature type="signal peptide" evidence="1">
    <location>
        <begin position="1"/>
        <end position="21"/>
    </location>
</feature>
<organism evidence="2 3">
    <name type="scientific">Massilia yuzhufengensis</name>
    <dbReference type="NCBI Taxonomy" id="1164594"/>
    <lineage>
        <taxon>Bacteria</taxon>
        <taxon>Pseudomonadati</taxon>
        <taxon>Pseudomonadota</taxon>
        <taxon>Betaproteobacteria</taxon>
        <taxon>Burkholderiales</taxon>
        <taxon>Oxalobacteraceae</taxon>
        <taxon>Telluria group</taxon>
        <taxon>Massilia</taxon>
    </lineage>
</organism>
<reference evidence="3" key="1">
    <citation type="submission" date="2016-10" db="EMBL/GenBank/DDBJ databases">
        <authorList>
            <person name="Varghese N."/>
            <person name="Submissions S."/>
        </authorList>
    </citation>
    <scope>NUCLEOTIDE SEQUENCE [LARGE SCALE GENOMIC DNA]</scope>
    <source>
        <strain evidence="3">CGMCC 1.12041</strain>
    </source>
</reference>
<keyword evidence="3" id="KW-1185">Reference proteome</keyword>
<dbReference type="OrthoDB" id="7284504at2"/>
<evidence type="ECO:0000313" key="2">
    <source>
        <dbReference type="EMBL" id="SFC73072.1"/>
    </source>
</evidence>
<proteinExistence type="predicted"/>
<name>A0A1I1LKI6_9BURK</name>
<keyword evidence="1" id="KW-0732">Signal</keyword>
<accession>A0A1I1LKI6</accession>
<dbReference type="AlphaFoldDB" id="A0A1I1LKI6"/>
<gene>
    <name evidence="2" type="ORF">SAMN05216204_109117</name>
</gene>